<evidence type="ECO:0008006" key="3">
    <source>
        <dbReference type="Google" id="ProtNLM"/>
    </source>
</evidence>
<evidence type="ECO:0000256" key="1">
    <source>
        <dbReference type="SAM" id="MobiDB-lite"/>
    </source>
</evidence>
<name>A0A6L2MTL2_TANCI</name>
<comment type="caution">
    <text evidence="2">The sequence shown here is derived from an EMBL/GenBank/DDBJ whole genome shotgun (WGS) entry which is preliminary data.</text>
</comment>
<feature type="region of interest" description="Disordered" evidence="1">
    <location>
        <begin position="18"/>
        <end position="57"/>
    </location>
</feature>
<gene>
    <name evidence="2" type="ORF">Tci_047693</name>
</gene>
<feature type="region of interest" description="Disordered" evidence="1">
    <location>
        <begin position="165"/>
        <end position="212"/>
    </location>
</feature>
<dbReference type="EMBL" id="BKCJ010007136">
    <property type="protein sequence ID" value="GEU75715.1"/>
    <property type="molecule type" value="Genomic_DNA"/>
</dbReference>
<protein>
    <recommendedName>
        <fullName evidence="3">Reverse transcriptase domain-containing protein</fullName>
    </recommendedName>
</protein>
<sequence>MYNPMFFDQARPLDKVEAREVATNGALSDRRDSFERSKKSSRDNNRGQKNKYRFSPYRGPNYGLLSSLSKSPKEILSTKKAGRRFEPPSKMFGSKRARDMFKYCHFHEDYGYTTNDCRHLRTQIQEAVNSGQLSHLVKEIKRKEQSHPTPHEEKVKRIKASHPLKHPHLCSKGEFPVGNSYPRTATNGPRRTHGNNAPHREASNLKPTGMGG</sequence>
<evidence type="ECO:0000313" key="2">
    <source>
        <dbReference type="EMBL" id="GEU75715.1"/>
    </source>
</evidence>
<reference evidence="2" key="1">
    <citation type="journal article" date="2019" name="Sci. Rep.">
        <title>Draft genome of Tanacetum cinerariifolium, the natural source of mosquito coil.</title>
        <authorList>
            <person name="Yamashiro T."/>
            <person name="Shiraishi A."/>
            <person name="Satake H."/>
            <person name="Nakayama K."/>
        </authorList>
    </citation>
    <scope>NUCLEOTIDE SEQUENCE</scope>
</reference>
<proteinExistence type="predicted"/>
<organism evidence="2">
    <name type="scientific">Tanacetum cinerariifolium</name>
    <name type="common">Dalmatian daisy</name>
    <name type="synonym">Chrysanthemum cinerariifolium</name>
    <dbReference type="NCBI Taxonomy" id="118510"/>
    <lineage>
        <taxon>Eukaryota</taxon>
        <taxon>Viridiplantae</taxon>
        <taxon>Streptophyta</taxon>
        <taxon>Embryophyta</taxon>
        <taxon>Tracheophyta</taxon>
        <taxon>Spermatophyta</taxon>
        <taxon>Magnoliopsida</taxon>
        <taxon>eudicotyledons</taxon>
        <taxon>Gunneridae</taxon>
        <taxon>Pentapetalae</taxon>
        <taxon>asterids</taxon>
        <taxon>campanulids</taxon>
        <taxon>Asterales</taxon>
        <taxon>Asteraceae</taxon>
        <taxon>Asteroideae</taxon>
        <taxon>Anthemideae</taxon>
        <taxon>Anthemidinae</taxon>
        <taxon>Tanacetum</taxon>
    </lineage>
</organism>
<dbReference type="AlphaFoldDB" id="A0A6L2MTL2"/>
<feature type="compositionally biased region" description="Basic and acidic residues" evidence="1">
    <location>
        <begin position="28"/>
        <end position="46"/>
    </location>
</feature>
<accession>A0A6L2MTL2</accession>